<dbReference type="EC" id="6.3.5.4" evidence="2"/>
<dbReference type="EMBL" id="PKTG01000138">
    <property type="protein sequence ID" value="PLX15498.1"/>
    <property type="molecule type" value="Genomic_DNA"/>
</dbReference>
<dbReference type="PANTHER" id="PTHR43284">
    <property type="entry name" value="ASPARAGINE SYNTHETASE (GLUTAMINE-HYDROLYZING)"/>
    <property type="match status" value="1"/>
</dbReference>
<proteinExistence type="predicted"/>
<evidence type="ECO:0000256" key="3">
    <source>
        <dbReference type="ARBA" id="ARBA00048741"/>
    </source>
</evidence>
<evidence type="ECO:0000313" key="6">
    <source>
        <dbReference type="Proteomes" id="UP000234857"/>
    </source>
</evidence>
<protein>
    <recommendedName>
        <fullName evidence="2">asparagine synthase (glutamine-hydrolyzing)</fullName>
        <ecNumber evidence="2">6.3.5.4</ecNumber>
    </recommendedName>
</protein>
<sequence length="136" mass="15610">MFSDNISNEIKELYDSHEYIFNIREGDLINKMCNTDISMFMNGLNLTYTDRASMAASVEVRVPFIDKEVVDFAMNIPGDLKIKNGVQKYLLKKVAENYLPNEIIYRPKASFGAPIRSWISGELSEMVNDMLSKDRI</sequence>
<organism evidence="5 6">
    <name type="scientific">Muiribacterium halophilum</name>
    <dbReference type="NCBI Taxonomy" id="2053465"/>
    <lineage>
        <taxon>Bacteria</taxon>
        <taxon>Candidatus Muiribacteriota</taxon>
        <taxon>Candidatus Muiribacteriia</taxon>
        <taxon>Candidatus Muiribacteriales</taxon>
        <taxon>Candidatus Muiribacteriaceae</taxon>
        <taxon>Candidatus Muiribacterium</taxon>
    </lineage>
</organism>
<evidence type="ECO:0000259" key="4">
    <source>
        <dbReference type="Pfam" id="PF00733"/>
    </source>
</evidence>
<feature type="domain" description="Asparagine synthetase" evidence="4">
    <location>
        <begin position="23"/>
        <end position="135"/>
    </location>
</feature>
<dbReference type="GO" id="GO:0005829">
    <property type="term" value="C:cytosol"/>
    <property type="evidence" value="ECO:0007669"/>
    <property type="project" value="TreeGrafter"/>
</dbReference>
<name>A0A2N5ZA07_MUIH1</name>
<dbReference type="InterPro" id="IPR014729">
    <property type="entry name" value="Rossmann-like_a/b/a_fold"/>
</dbReference>
<comment type="caution">
    <text evidence="5">The sequence shown here is derived from an EMBL/GenBank/DDBJ whole genome shotgun (WGS) entry which is preliminary data.</text>
</comment>
<evidence type="ECO:0000256" key="1">
    <source>
        <dbReference type="ARBA" id="ARBA00005187"/>
    </source>
</evidence>
<dbReference type="GO" id="GO:0004066">
    <property type="term" value="F:asparagine synthase (glutamine-hydrolyzing) activity"/>
    <property type="evidence" value="ECO:0007669"/>
    <property type="project" value="UniProtKB-EC"/>
</dbReference>
<dbReference type="Gene3D" id="3.40.50.620">
    <property type="entry name" value="HUPs"/>
    <property type="match status" value="1"/>
</dbReference>
<comment type="pathway">
    <text evidence="1">Amino-acid biosynthesis; L-asparagine biosynthesis; L-asparagine from L-aspartate (L-Gln route): step 1/1.</text>
</comment>
<evidence type="ECO:0000313" key="5">
    <source>
        <dbReference type="EMBL" id="PLX15498.1"/>
    </source>
</evidence>
<evidence type="ECO:0000256" key="2">
    <source>
        <dbReference type="ARBA" id="ARBA00012737"/>
    </source>
</evidence>
<dbReference type="PANTHER" id="PTHR43284:SF1">
    <property type="entry name" value="ASPARAGINE SYNTHETASE"/>
    <property type="match status" value="1"/>
</dbReference>
<dbReference type="Proteomes" id="UP000234857">
    <property type="component" value="Unassembled WGS sequence"/>
</dbReference>
<dbReference type="GO" id="GO:0006529">
    <property type="term" value="P:asparagine biosynthetic process"/>
    <property type="evidence" value="ECO:0007669"/>
    <property type="project" value="InterPro"/>
</dbReference>
<dbReference type="InterPro" id="IPR001962">
    <property type="entry name" value="Asn_synthase"/>
</dbReference>
<accession>A0A2N5ZA07</accession>
<gene>
    <name evidence="5" type="ORF">C0601_12685</name>
</gene>
<reference evidence="5 6" key="1">
    <citation type="submission" date="2017-11" db="EMBL/GenBank/DDBJ databases">
        <title>Genome-resolved metagenomics identifies genetic mobility, metabolic interactions, and unexpected diversity in perchlorate-reducing communities.</title>
        <authorList>
            <person name="Barnum T.P."/>
            <person name="Figueroa I.A."/>
            <person name="Carlstrom C.I."/>
            <person name="Lucas L.N."/>
            <person name="Engelbrektson A.L."/>
            <person name="Coates J.D."/>
        </authorList>
    </citation>
    <scope>NUCLEOTIDE SEQUENCE [LARGE SCALE GENOMIC DNA]</scope>
    <source>
        <strain evidence="5">BM706</strain>
    </source>
</reference>
<dbReference type="SUPFAM" id="SSF52402">
    <property type="entry name" value="Adenine nucleotide alpha hydrolases-like"/>
    <property type="match status" value="1"/>
</dbReference>
<dbReference type="AlphaFoldDB" id="A0A2N5ZA07"/>
<dbReference type="InterPro" id="IPR051786">
    <property type="entry name" value="ASN_synthetase/amidase"/>
</dbReference>
<dbReference type="CDD" id="cd01991">
    <property type="entry name" value="Asn_synthase_B_C"/>
    <property type="match status" value="1"/>
</dbReference>
<dbReference type="Pfam" id="PF00733">
    <property type="entry name" value="Asn_synthase"/>
    <property type="match status" value="1"/>
</dbReference>
<comment type="catalytic activity">
    <reaction evidence="3">
        <text>L-aspartate + L-glutamine + ATP + H2O = L-asparagine + L-glutamate + AMP + diphosphate + H(+)</text>
        <dbReference type="Rhea" id="RHEA:12228"/>
        <dbReference type="ChEBI" id="CHEBI:15377"/>
        <dbReference type="ChEBI" id="CHEBI:15378"/>
        <dbReference type="ChEBI" id="CHEBI:29985"/>
        <dbReference type="ChEBI" id="CHEBI:29991"/>
        <dbReference type="ChEBI" id="CHEBI:30616"/>
        <dbReference type="ChEBI" id="CHEBI:33019"/>
        <dbReference type="ChEBI" id="CHEBI:58048"/>
        <dbReference type="ChEBI" id="CHEBI:58359"/>
        <dbReference type="ChEBI" id="CHEBI:456215"/>
        <dbReference type="EC" id="6.3.5.4"/>
    </reaction>
</comment>